<evidence type="ECO:0000256" key="2">
    <source>
        <dbReference type="SAM" id="Phobius"/>
    </source>
</evidence>
<reference evidence="3" key="1">
    <citation type="journal article" date="2021" name="Proc. Natl. Acad. Sci. U.S.A.">
        <title>Three genomes in the algal genus Volvox reveal the fate of a haploid sex-determining region after a transition to homothallism.</title>
        <authorList>
            <person name="Yamamoto K."/>
            <person name="Hamaji T."/>
            <person name="Kawai-Toyooka H."/>
            <person name="Matsuzaki R."/>
            <person name="Takahashi F."/>
            <person name="Nishimura Y."/>
            <person name="Kawachi M."/>
            <person name="Noguchi H."/>
            <person name="Minakuchi Y."/>
            <person name="Umen J.G."/>
            <person name="Toyoda A."/>
            <person name="Nozaki H."/>
        </authorList>
    </citation>
    <scope>NUCLEOTIDE SEQUENCE</scope>
    <source>
        <strain evidence="3">NIES-3780</strain>
    </source>
</reference>
<evidence type="ECO:0000313" key="4">
    <source>
        <dbReference type="Proteomes" id="UP000747399"/>
    </source>
</evidence>
<keyword evidence="2" id="KW-0812">Transmembrane</keyword>
<keyword evidence="4" id="KW-1185">Reference proteome</keyword>
<dbReference type="Proteomes" id="UP000747399">
    <property type="component" value="Unassembled WGS sequence"/>
</dbReference>
<sequence>MSLSRQAMQTGLRRIGPRLSYPLHISHLYKLCARAAEHYGPQQAVARPERPKTTGPAVSLSGSESDSDSDDSFPLMEAEQQQDRAPKALGKWAGVGSIGGIIVLLGAGVILKDAIREFLVRWAALALGG</sequence>
<protein>
    <submittedName>
        <fullName evidence="3">Uncharacterized protein</fullName>
    </submittedName>
</protein>
<keyword evidence="2" id="KW-1133">Transmembrane helix</keyword>
<comment type="caution">
    <text evidence="3">The sequence shown here is derived from an EMBL/GenBank/DDBJ whole genome shotgun (WGS) entry which is preliminary data.</text>
</comment>
<accession>A0A8J4C0G3</accession>
<keyword evidence="2" id="KW-0472">Membrane</keyword>
<feature type="region of interest" description="Disordered" evidence="1">
    <location>
        <begin position="41"/>
        <end position="83"/>
    </location>
</feature>
<name>A0A8J4C0G3_9CHLO</name>
<dbReference type="AlphaFoldDB" id="A0A8J4C0G3"/>
<organism evidence="3 4">
    <name type="scientific">Volvox africanus</name>
    <dbReference type="NCBI Taxonomy" id="51714"/>
    <lineage>
        <taxon>Eukaryota</taxon>
        <taxon>Viridiplantae</taxon>
        <taxon>Chlorophyta</taxon>
        <taxon>core chlorophytes</taxon>
        <taxon>Chlorophyceae</taxon>
        <taxon>CS clade</taxon>
        <taxon>Chlamydomonadales</taxon>
        <taxon>Volvocaceae</taxon>
        <taxon>Volvox</taxon>
    </lineage>
</organism>
<dbReference type="EMBL" id="BNCO01000175">
    <property type="protein sequence ID" value="GIL68948.1"/>
    <property type="molecule type" value="Genomic_DNA"/>
</dbReference>
<feature type="transmembrane region" description="Helical" evidence="2">
    <location>
        <begin position="92"/>
        <end position="111"/>
    </location>
</feature>
<proteinExistence type="predicted"/>
<evidence type="ECO:0000256" key="1">
    <source>
        <dbReference type="SAM" id="MobiDB-lite"/>
    </source>
</evidence>
<evidence type="ECO:0000313" key="3">
    <source>
        <dbReference type="EMBL" id="GIL68948.1"/>
    </source>
</evidence>
<gene>
    <name evidence="3" type="ORF">Vafri_22212</name>
</gene>